<evidence type="ECO:0000256" key="2">
    <source>
        <dbReference type="ARBA" id="ARBA00022801"/>
    </source>
</evidence>
<dbReference type="Gene3D" id="3.20.20.80">
    <property type="entry name" value="Glycosidases"/>
    <property type="match status" value="1"/>
</dbReference>
<keyword evidence="2" id="KW-0378">Hydrolase</keyword>
<dbReference type="InterPro" id="IPR017853">
    <property type="entry name" value="GH"/>
</dbReference>
<accession>A0ABQ2L3L4</accession>
<dbReference type="InterPro" id="IPR019801">
    <property type="entry name" value="Glyco_hydro_35_CS"/>
</dbReference>
<dbReference type="InterPro" id="IPR001944">
    <property type="entry name" value="Glycoside_Hdrlase_35"/>
</dbReference>
<proteinExistence type="inferred from homology"/>
<gene>
    <name evidence="5" type="ORF">GCM10010969_23690</name>
</gene>
<dbReference type="InterPro" id="IPR031330">
    <property type="entry name" value="Gly_Hdrlase_35_cat"/>
</dbReference>
<dbReference type="PANTHER" id="PTHR23421">
    <property type="entry name" value="BETA-GALACTOSIDASE RELATED"/>
    <property type="match status" value="1"/>
</dbReference>
<evidence type="ECO:0000256" key="3">
    <source>
        <dbReference type="ARBA" id="ARBA00023295"/>
    </source>
</evidence>
<sequence>MRLRCADPSFLAKLDAYFDELLPRLRPLLCTNGGPLVALQIENEYGSYGSDSDYLKYLRDGMIRRGMDVLLFTFYGPETFMLRAGSVEGALATVNFGWDTRGAFDTLRRHQLEGPLLRQGENELIVLEMHGFFASGAEEQAAVPFIELTDRADLG</sequence>
<dbReference type="PROSITE" id="PS01182">
    <property type="entry name" value="GLYCOSYL_HYDROL_F35"/>
    <property type="match status" value="1"/>
</dbReference>
<evidence type="ECO:0000259" key="4">
    <source>
        <dbReference type="Pfam" id="PF01301"/>
    </source>
</evidence>
<protein>
    <recommendedName>
        <fullName evidence="4">Glycoside hydrolase 35 catalytic domain-containing protein</fullName>
    </recommendedName>
</protein>
<dbReference type="SUPFAM" id="SSF51445">
    <property type="entry name" value="(Trans)glycosidases"/>
    <property type="match status" value="1"/>
</dbReference>
<dbReference type="EMBL" id="BMLN01000006">
    <property type="protein sequence ID" value="GGO01380.1"/>
    <property type="molecule type" value="Genomic_DNA"/>
</dbReference>
<comment type="similarity">
    <text evidence="1">Belongs to the glycosyl hydrolase 35 family.</text>
</comment>
<reference evidence="6" key="1">
    <citation type="journal article" date="2019" name="Int. J. Syst. Evol. Microbiol.">
        <title>The Global Catalogue of Microorganisms (GCM) 10K type strain sequencing project: providing services to taxonomists for standard genome sequencing and annotation.</title>
        <authorList>
            <consortium name="The Broad Institute Genomics Platform"/>
            <consortium name="The Broad Institute Genome Sequencing Center for Infectious Disease"/>
            <person name="Wu L."/>
            <person name="Ma J."/>
        </authorList>
    </citation>
    <scope>NUCLEOTIDE SEQUENCE [LARGE SCALE GENOMIC DNA]</scope>
    <source>
        <strain evidence="6">CGMCC 1.6964</strain>
    </source>
</reference>
<keyword evidence="6" id="KW-1185">Reference proteome</keyword>
<dbReference type="Proteomes" id="UP000606653">
    <property type="component" value="Unassembled WGS sequence"/>
</dbReference>
<evidence type="ECO:0000313" key="6">
    <source>
        <dbReference type="Proteomes" id="UP000606653"/>
    </source>
</evidence>
<comment type="caution">
    <text evidence="5">The sequence shown here is derived from an EMBL/GenBank/DDBJ whole genome shotgun (WGS) entry which is preliminary data.</text>
</comment>
<organism evidence="5 6">
    <name type="scientific">Saccharibacillus kuerlensis</name>
    <dbReference type="NCBI Taxonomy" id="459527"/>
    <lineage>
        <taxon>Bacteria</taxon>
        <taxon>Bacillati</taxon>
        <taxon>Bacillota</taxon>
        <taxon>Bacilli</taxon>
        <taxon>Bacillales</taxon>
        <taxon>Paenibacillaceae</taxon>
        <taxon>Saccharibacillus</taxon>
    </lineage>
</organism>
<dbReference type="Pfam" id="PF01301">
    <property type="entry name" value="Glyco_hydro_35"/>
    <property type="match status" value="1"/>
</dbReference>
<evidence type="ECO:0000313" key="5">
    <source>
        <dbReference type="EMBL" id="GGO01380.1"/>
    </source>
</evidence>
<evidence type="ECO:0000256" key="1">
    <source>
        <dbReference type="ARBA" id="ARBA00009809"/>
    </source>
</evidence>
<feature type="domain" description="Glycoside hydrolase 35 catalytic" evidence="4">
    <location>
        <begin position="1"/>
        <end position="117"/>
    </location>
</feature>
<keyword evidence="3" id="KW-0326">Glycosidase</keyword>
<name>A0ABQ2L3L4_9BACL</name>